<organism evidence="11 12">
    <name type="scientific">Vibrio ostreae</name>
    <dbReference type="NCBI Taxonomy" id="2841925"/>
    <lineage>
        <taxon>Bacteria</taxon>
        <taxon>Pseudomonadati</taxon>
        <taxon>Pseudomonadota</taxon>
        <taxon>Gammaproteobacteria</taxon>
        <taxon>Vibrionales</taxon>
        <taxon>Vibrionaceae</taxon>
        <taxon>Vibrio</taxon>
    </lineage>
</organism>
<dbReference type="Pfam" id="PF04290">
    <property type="entry name" value="DctQ"/>
    <property type="match status" value="1"/>
</dbReference>
<comment type="similarity">
    <text evidence="8 9">Belongs to the TRAP transporter small permease family.</text>
</comment>
<feature type="transmembrane region" description="Helical" evidence="9">
    <location>
        <begin position="89"/>
        <end position="110"/>
    </location>
</feature>
<keyword evidence="6 9" id="KW-1133">Transmembrane helix</keyword>
<feature type="domain" description="Tripartite ATP-independent periplasmic transporters DctQ component" evidence="10">
    <location>
        <begin position="26"/>
        <end position="157"/>
    </location>
</feature>
<comment type="subunit">
    <text evidence="9">The complex comprises the extracytoplasmic solute receptor protein and the two transmembrane proteins.</text>
</comment>
<dbReference type="GO" id="GO:0015740">
    <property type="term" value="P:C4-dicarboxylate transport"/>
    <property type="evidence" value="ECO:0007669"/>
    <property type="project" value="TreeGrafter"/>
</dbReference>
<evidence type="ECO:0000256" key="3">
    <source>
        <dbReference type="ARBA" id="ARBA00022475"/>
    </source>
</evidence>
<reference evidence="11" key="1">
    <citation type="submission" date="2021-06" db="EMBL/GenBank/DDBJ databases">
        <title>Vibrio nov. sp., novel gut bacterium isolated from Yellow Sea oyster.</title>
        <authorList>
            <person name="Muhammad N."/>
            <person name="Nguyen T.H."/>
            <person name="Lee Y.-J."/>
            <person name="Ko J."/>
            <person name="Kim S.-G."/>
        </authorList>
    </citation>
    <scope>NUCLEOTIDE SEQUENCE</scope>
    <source>
        <strain evidence="11">OG9-811</strain>
    </source>
</reference>
<evidence type="ECO:0000256" key="6">
    <source>
        <dbReference type="ARBA" id="ARBA00022989"/>
    </source>
</evidence>
<protein>
    <recommendedName>
        <fullName evidence="9">TRAP transporter small permease protein</fullName>
    </recommendedName>
</protein>
<feature type="transmembrane region" description="Helical" evidence="9">
    <location>
        <begin position="130"/>
        <end position="149"/>
    </location>
</feature>
<comment type="subcellular location">
    <subcellularLocation>
        <location evidence="1 9">Cell inner membrane</location>
        <topology evidence="1 9">Multi-pass membrane protein</topology>
    </subcellularLocation>
</comment>
<sequence>MTTATLFNKAWRQLEETICVMIFVVMLVLGFANVIVRTFTNYSLASTQEIVINGMVALTLFGTAIAIKRSQLLSVDFLIDKVTPSVRKLLQVAISGAIVFTLVVMLYYMVDLLMNQYQSQTLTSALQIKAWYYTTILPLAFVLMIIRQIEWLFTQLKRHTN</sequence>
<dbReference type="KEGG" id="vos:KNV97_12355"/>
<evidence type="ECO:0000313" key="12">
    <source>
        <dbReference type="Proteomes" id="UP000694232"/>
    </source>
</evidence>
<comment type="function">
    <text evidence="9">Part of the tripartite ATP-independent periplasmic (TRAP) transport system.</text>
</comment>
<keyword evidence="5 9" id="KW-0812">Transmembrane</keyword>
<feature type="transmembrane region" description="Helical" evidence="9">
    <location>
        <begin position="50"/>
        <end position="68"/>
    </location>
</feature>
<dbReference type="PANTHER" id="PTHR35011">
    <property type="entry name" value="2,3-DIKETO-L-GULONATE TRAP TRANSPORTER SMALL PERMEASE PROTEIN YIAM"/>
    <property type="match status" value="1"/>
</dbReference>
<keyword evidence="2 9" id="KW-0813">Transport</keyword>
<feature type="transmembrane region" description="Helical" evidence="9">
    <location>
        <begin position="18"/>
        <end position="38"/>
    </location>
</feature>
<dbReference type="GO" id="GO:0022857">
    <property type="term" value="F:transmembrane transporter activity"/>
    <property type="evidence" value="ECO:0007669"/>
    <property type="project" value="UniProtKB-UniRule"/>
</dbReference>
<evidence type="ECO:0000256" key="8">
    <source>
        <dbReference type="ARBA" id="ARBA00038436"/>
    </source>
</evidence>
<keyword evidence="3" id="KW-1003">Cell membrane</keyword>
<name>A0A975YPW6_9VIBR</name>
<proteinExistence type="inferred from homology"/>
<dbReference type="AlphaFoldDB" id="A0A975YPW6"/>
<dbReference type="GO" id="GO:0005886">
    <property type="term" value="C:plasma membrane"/>
    <property type="evidence" value="ECO:0007669"/>
    <property type="project" value="UniProtKB-SubCell"/>
</dbReference>
<keyword evidence="12" id="KW-1185">Reference proteome</keyword>
<evidence type="ECO:0000256" key="9">
    <source>
        <dbReference type="RuleBase" id="RU369079"/>
    </source>
</evidence>
<evidence type="ECO:0000259" key="10">
    <source>
        <dbReference type="Pfam" id="PF04290"/>
    </source>
</evidence>
<dbReference type="RefSeq" id="WP_218563238.1">
    <property type="nucleotide sequence ID" value="NZ_CP076643.1"/>
</dbReference>
<dbReference type="EMBL" id="CP076643">
    <property type="protein sequence ID" value="QXO18991.1"/>
    <property type="molecule type" value="Genomic_DNA"/>
</dbReference>
<dbReference type="Proteomes" id="UP000694232">
    <property type="component" value="Chromosome 1"/>
</dbReference>
<evidence type="ECO:0000256" key="4">
    <source>
        <dbReference type="ARBA" id="ARBA00022519"/>
    </source>
</evidence>
<accession>A0A975YPW6</accession>
<dbReference type="InterPro" id="IPR007387">
    <property type="entry name" value="TRAP_DctQ"/>
</dbReference>
<evidence type="ECO:0000256" key="7">
    <source>
        <dbReference type="ARBA" id="ARBA00023136"/>
    </source>
</evidence>
<evidence type="ECO:0000256" key="5">
    <source>
        <dbReference type="ARBA" id="ARBA00022692"/>
    </source>
</evidence>
<keyword evidence="7 9" id="KW-0472">Membrane</keyword>
<keyword evidence="4 9" id="KW-0997">Cell inner membrane</keyword>
<evidence type="ECO:0000256" key="2">
    <source>
        <dbReference type="ARBA" id="ARBA00022448"/>
    </source>
</evidence>
<evidence type="ECO:0000313" key="11">
    <source>
        <dbReference type="EMBL" id="QXO18991.1"/>
    </source>
</evidence>
<dbReference type="InterPro" id="IPR055348">
    <property type="entry name" value="DctQ"/>
</dbReference>
<dbReference type="PANTHER" id="PTHR35011:SF2">
    <property type="entry name" value="2,3-DIKETO-L-GULONATE TRAP TRANSPORTER SMALL PERMEASE PROTEIN YIAM"/>
    <property type="match status" value="1"/>
</dbReference>
<gene>
    <name evidence="11" type="ORF">KNV97_12355</name>
</gene>
<evidence type="ECO:0000256" key="1">
    <source>
        <dbReference type="ARBA" id="ARBA00004429"/>
    </source>
</evidence>